<evidence type="ECO:0000256" key="2">
    <source>
        <dbReference type="SAM" id="MobiDB-lite"/>
    </source>
</evidence>
<reference evidence="3 4" key="1">
    <citation type="submission" date="2015-04" db="EMBL/GenBank/DDBJ databases">
        <title>The draft genome sequence of Fusarium langsethiae, a T-2/HT-2 mycotoxin producer.</title>
        <authorList>
            <person name="Lysoe E."/>
            <person name="Divon H.H."/>
            <person name="Terzi V."/>
            <person name="Orru L."/>
            <person name="Lamontanara A."/>
            <person name="Kolseth A.-K."/>
            <person name="Frandsen R.J."/>
            <person name="Nielsen K."/>
            <person name="Thrane U."/>
        </authorList>
    </citation>
    <scope>NUCLEOTIDE SEQUENCE [LARGE SCALE GENOMIC DNA]</scope>
    <source>
        <strain evidence="3 4">Fl201059</strain>
    </source>
</reference>
<keyword evidence="4" id="KW-1185">Reference proteome</keyword>
<feature type="compositionally biased region" description="Basic and acidic residues" evidence="2">
    <location>
        <begin position="1"/>
        <end position="47"/>
    </location>
</feature>
<feature type="coiled-coil region" evidence="1">
    <location>
        <begin position="629"/>
        <end position="656"/>
    </location>
</feature>
<feature type="region of interest" description="Disordered" evidence="2">
    <location>
        <begin position="503"/>
        <end position="523"/>
    </location>
</feature>
<keyword evidence="1" id="KW-0175">Coiled coil</keyword>
<evidence type="ECO:0000313" key="4">
    <source>
        <dbReference type="Proteomes" id="UP000037904"/>
    </source>
</evidence>
<dbReference type="AlphaFoldDB" id="A0A0N0DIB1"/>
<dbReference type="Gene3D" id="1.10.287.1490">
    <property type="match status" value="1"/>
</dbReference>
<feature type="region of interest" description="Disordered" evidence="2">
    <location>
        <begin position="714"/>
        <end position="741"/>
    </location>
</feature>
<feature type="compositionally biased region" description="Polar residues" evidence="2">
    <location>
        <begin position="732"/>
        <end position="741"/>
    </location>
</feature>
<evidence type="ECO:0000313" key="3">
    <source>
        <dbReference type="EMBL" id="KPA46701.1"/>
    </source>
</evidence>
<name>A0A0N0DIB1_FUSLA</name>
<feature type="region of interest" description="Disordered" evidence="2">
    <location>
        <begin position="1"/>
        <end position="65"/>
    </location>
</feature>
<evidence type="ECO:0000256" key="1">
    <source>
        <dbReference type="SAM" id="Coils"/>
    </source>
</evidence>
<organism evidence="3 4">
    <name type="scientific">Fusarium langsethiae</name>
    <dbReference type="NCBI Taxonomy" id="179993"/>
    <lineage>
        <taxon>Eukaryota</taxon>
        <taxon>Fungi</taxon>
        <taxon>Dikarya</taxon>
        <taxon>Ascomycota</taxon>
        <taxon>Pezizomycotina</taxon>
        <taxon>Sordariomycetes</taxon>
        <taxon>Hypocreomycetidae</taxon>
        <taxon>Hypocreales</taxon>
        <taxon>Nectriaceae</taxon>
        <taxon>Fusarium</taxon>
    </lineage>
</organism>
<dbReference type="OrthoDB" id="5082913at2759"/>
<protein>
    <submittedName>
        <fullName evidence="3">Uncharacterized protein</fullName>
    </submittedName>
</protein>
<sequence>MAGRDLPDRSTDYRDQPTDRYRGPPRDSRDKDHDFRRNEAREADRSAPRNHGQRTPPSMPGGRSASRCEFQVGMELIGEMSAVRGELIKADARLNKAKRELNISGSRPVEFASVGELKRKELERYEEEVTRQERKLAQIYPKLQAEFDLYLRTSANPATQPGTPTHTRNQPDLEPRLMELHRSITTLGENRLQSEVAALQEVINEVKQKKQVLADELEVQKRKNQTLEEKVNNLELMFRTIKPAVEVQISSEIDKQISPRMRSLEDNLNKGLSNNVEATRQLQTLVDDHAEQLVSLTSQCSAGLVAGLSSTTVAQTPIPNVRADMVRLQGALDMHVRNINFMQKEKLEPALSKIRDLERAVEQSTKDSQHAKALAQVQSSLIKKQDQKQISLEEKFGDQAEKQKDLDTNFARLYSEQLEEHKALGIAIASLESNAESFRGKTESLEANIASLDATIKGKLQTEDGQASDLAQLQSAVNQQQKRTDKLGQKLASASSASTAQASEISSLQSSVKKQQGRSDSLEKTVTCLKSEIKDFEKVTARIQAYPPAADLDRILAEIPSGKDTKMLIADVSKLRESVSKLKSCKTQPLPPSNPNSLITKETITQTVDGLDESKEQTEMAKEVGESRQKRCNEQAAELRKEMRLLVDEVNKLRSGTRNELEDVQFRVEALAGWAMNLNTKEWHDNVAQHIASYVPAHFNRQLDGLAIRVSSLETRSNDSEGAKKRRRIASGNPSARNGAF</sequence>
<dbReference type="EMBL" id="JXCE01000002">
    <property type="protein sequence ID" value="KPA46701.1"/>
    <property type="molecule type" value="Genomic_DNA"/>
</dbReference>
<accession>A0A0N0DIB1</accession>
<dbReference type="Proteomes" id="UP000037904">
    <property type="component" value="Unassembled WGS sequence"/>
</dbReference>
<feature type="coiled-coil region" evidence="1">
    <location>
        <begin position="189"/>
        <end position="237"/>
    </location>
</feature>
<comment type="caution">
    <text evidence="3">The sequence shown here is derived from an EMBL/GenBank/DDBJ whole genome shotgun (WGS) entry which is preliminary data.</text>
</comment>
<proteinExistence type="predicted"/>
<gene>
    <name evidence="3" type="ORF">FLAG1_00277</name>
</gene>
<feature type="coiled-coil region" evidence="1">
    <location>
        <begin position="80"/>
        <end position="135"/>
    </location>
</feature>
<feature type="coiled-coil region" evidence="1">
    <location>
        <begin position="428"/>
        <end position="490"/>
    </location>
</feature>